<dbReference type="AlphaFoldDB" id="A0AAD6TPG9"/>
<feature type="compositionally biased region" description="Polar residues" evidence="1">
    <location>
        <begin position="44"/>
        <end position="56"/>
    </location>
</feature>
<organism evidence="2 3">
    <name type="scientific">Mycena belliarum</name>
    <dbReference type="NCBI Taxonomy" id="1033014"/>
    <lineage>
        <taxon>Eukaryota</taxon>
        <taxon>Fungi</taxon>
        <taxon>Dikarya</taxon>
        <taxon>Basidiomycota</taxon>
        <taxon>Agaricomycotina</taxon>
        <taxon>Agaricomycetes</taxon>
        <taxon>Agaricomycetidae</taxon>
        <taxon>Agaricales</taxon>
        <taxon>Marasmiineae</taxon>
        <taxon>Mycenaceae</taxon>
        <taxon>Mycena</taxon>
    </lineage>
</organism>
<evidence type="ECO:0000256" key="1">
    <source>
        <dbReference type="SAM" id="MobiDB-lite"/>
    </source>
</evidence>
<dbReference type="SUPFAM" id="SSF47095">
    <property type="entry name" value="HMG-box"/>
    <property type="match status" value="1"/>
</dbReference>
<dbReference type="InterPro" id="IPR036910">
    <property type="entry name" value="HMG_box_dom_sf"/>
</dbReference>
<protein>
    <submittedName>
        <fullName evidence="2">Uncharacterized protein</fullName>
    </submittedName>
</protein>
<proteinExistence type="predicted"/>
<gene>
    <name evidence="2" type="ORF">B0H15DRAFT_866356</name>
</gene>
<feature type="region of interest" description="Disordered" evidence="1">
    <location>
        <begin position="20"/>
        <end position="57"/>
    </location>
</feature>
<comment type="caution">
    <text evidence="2">The sequence shown here is derived from an EMBL/GenBank/DDBJ whole genome shotgun (WGS) entry which is preliminary data.</text>
</comment>
<sequence>MLPRMPYTLAARGIRRITTTPRVGSVSDQAPVAPVDEPEEQEQHSISAPPTNTPSASDDALFEAYAALRPRAVTGISLFDSQYRRSFWRGEASRLPRQHYRRSIAEKYRDMPASEREVYETEAAEIFRSQQEKYDAWAAASGVIPAVQAALETRAQKYGYTQDVNHDYTVAFNQEPPQKATPWSVFWCQFAASSSGDIQDASHEYNELDEEQRQALVEEAANLSAHRNMEYEDWLLRLRGAKGVSPPGPRTRGRPQTPLQELVHTMYDRDLAEEDNAELIYRAWCALPAPEKEQRKQAYRLAMRTWMQAQDVVSSRRRLAIAEKREALERKLEEARTHQCASPRWARREGRAECRKCRFTSLPQAFTLMCTGCGYIACLRCKKHEMAARALARPD</sequence>
<dbReference type="Proteomes" id="UP001222325">
    <property type="component" value="Unassembled WGS sequence"/>
</dbReference>
<evidence type="ECO:0000313" key="2">
    <source>
        <dbReference type="EMBL" id="KAJ7075588.1"/>
    </source>
</evidence>
<accession>A0AAD6TPG9</accession>
<reference evidence="2" key="1">
    <citation type="submission" date="2023-03" db="EMBL/GenBank/DDBJ databases">
        <title>Massive genome expansion in bonnet fungi (Mycena s.s.) driven by repeated elements and novel gene families across ecological guilds.</title>
        <authorList>
            <consortium name="Lawrence Berkeley National Laboratory"/>
            <person name="Harder C.B."/>
            <person name="Miyauchi S."/>
            <person name="Viragh M."/>
            <person name="Kuo A."/>
            <person name="Thoen E."/>
            <person name="Andreopoulos B."/>
            <person name="Lu D."/>
            <person name="Skrede I."/>
            <person name="Drula E."/>
            <person name="Henrissat B."/>
            <person name="Morin E."/>
            <person name="Kohler A."/>
            <person name="Barry K."/>
            <person name="LaButti K."/>
            <person name="Morin E."/>
            <person name="Salamov A."/>
            <person name="Lipzen A."/>
            <person name="Mereny Z."/>
            <person name="Hegedus B."/>
            <person name="Baldrian P."/>
            <person name="Stursova M."/>
            <person name="Weitz H."/>
            <person name="Taylor A."/>
            <person name="Grigoriev I.V."/>
            <person name="Nagy L.G."/>
            <person name="Martin F."/>
            <person name="Kauserud H."/>
        </authorList>
    </citation>
    <scope>NUCLEOTIDE SEQUENCE</scope>
    <source>
        <strain evidence="2">CBHHK173m</strain>
    </source>
</reference>
<keyword evidence="3" id="KW-1185">Reference proteome</keyword>
<dbReference type="EMBL" id="JARJCN010000092">
    <property type="protein sequence ID" value="KAJ7075588.1"/>
    <property type="molecule type" value="Genomic_DNA"/>
</dbReference>
<evidence type="ECO:0000313" key="3">
    <source>
        <dbReference type="Proteomes" id="UP001222325"/>
    </source>
</evidence>
<name>A0AAD6TPG9_9AGAR</name>